<proteinExistence type="predicted"/>
<reference evidence="1 2" key="1">
    <citation type="submission" date="2017-04" db="EMBL/GenBank/DDBJ databases">
        <authorList>
            <person name="Afonso C.L."/>
            <person name="Miller P.J."/>
            <person name="Scott M.A."/>
            <person name="Spackman E."/>
            <person name="Goraichik I."/>
            <person name="Dimitrov K.M."/>
            <person name="Suarez D.L."/>
            <person name="Swayne D.E."/>
        </authorList>
    </citation>
    <scope>NUCLEOTIDE SEQUENCE [LARGE SCALE GENOMIC DNA]</scope>
    <source>
        <strain evidence="2">XA(T)</strain>
    </source>
</reference>
<gene>
    <name evidence="1" type="ORF">B5808_09940</name>
</gene>
<accession>A0A1X9LU53</accession>
<evidence type="ECO:0000313" key="1">
    <source>
        <dbReference type="EMBL" id="ARJ05510.1"/>
    </source>
</evidence>
<name>A0A1X9LU53_9MICO</name>
<protein>
    <submittedName>
        <fullName evidence="1">Uncharacterized protein</fullName>
    </submittedName>
</protein>
<dbReference type="Proteomes" id="UP000192775">
    <property type="component" value="Chromosome"/>
</dbReference>
<dbReference type="STRING" id="1619308.B5808_09940"/>
<dbReference type="AlphaFoldDB" id="A0A1X9LU53"/>
<evidence type="ECO:0000313" key="2">
    <source>
        <dbReference type="Proteomes" id="UP000192775"/>
    </source>
</evidence>
<sequence length="160" mass="17299">MTDLPRELRIRDVVLDLITDDDEVGCWAGELPREEHSMISIVVEPAAEPSREALETAAGVIDGFDDLVEAAITYLVAELSSGRRMRTDADRARLSESSPTFGLPEATVWDDGTWLLRFAEADLDLAGDLGLAVRFVGTAPVAVDDLSDADDDLEEGAQPV</sequence>
<organism evidence="1 2">
    <name type="scientific">Cnuibacter physcomitrellae</name>
    <dbReference type="NCBI Taxonomy" id="1619308"/>
    <lineage>
        <taxon>Bacteria</taxon>
        <taxon>Bacillati</taxon>
        <taxon>Actinomycetota</taxon>
        <taxon>Actinomycetes</taxon>
        <taxon>Micrococcales</taxon>
        <taxon>Microbacteriaceae</taxon>
        <taxon>Cnuibacter</taxon>
    </lineage>
</organism>
<keyword evidence="2" id="KW-1185">Reference proteome</keyword>
<dbReference type="KEGG" id="cphy:B5808_09940"/>
<dbReference type="EMBL" id="CP020715">
    <property type="protein sequence ID" value="ARJ05510.1"/>
    <property type="molecule type" value="Genomic_DNA"/>
</dbReference>
<dbReference type="RefSeq" id="WP_085019648.1">
    <property type="nucleotide sequence ID" value="NZ_BMHD01000001.1"/>
</dbReference>